<proteinExistence type="predicted"/>
<organism evidence="2 3">
    <name type="scientific">Amycolatopsis lexingtonensis</name>
    <dbReference type="NCBI Taxonomy" id="218822"/>
    <lineage>
        <taxon>Bacteria</taxon>
        <taxon>Bacillati</taxon>
        <taxon>Actinomycetota</taxon>
        <taxon>Actinomycetes</taxon>
        <taxon>Pseudonocardiales</taxon>
        <taxon>Pseudonocardiaceae</taxon>
        <taxon>Amycolatopsis</taxon>
    </lineage>
</organism>
<reference evidence="2 3" key="1">
    <citation type="submission" date="2020-10" db="EMBL/GenBank/DDBJ databases">
        <title>Sequencing the genomes of 1000 actinobacteria strains.</title>
        <authorList>
            <person name="Klenk H.-P."/>
        </authorList>
    </citation>
    <scope>NUCLEOTIDE SEQUENCE [LARGE SCALE GENOMIC DNA]</scope>
    <source>
        <strain evidence="2 3">DSM 44653</strain>
    </source>
</reference>
<feature type="region of interest" description="Disordered" evidence="1">
    <location>
        <begin position="1"/>
        <end position="42"/>
    </location>
</feature>
<gene>
    <name evidence="2" type="ORF">H4696_009859</name>
</gene>
<dbReference type="Proteomes" id="UP000631670">
    <property type="component" value="Unassembled WGS sequence"/>
</dbReference>
<evidence type="ECO:0000313" key="2">
    <source>
        <dbReference type="EMBL" id="MBE1502759.1"/>
    </source>
</evidence>
<feature type="compositionally biased region" description="Basic and acidic residues" evidence="1">
    <location>
        <begin position="1"/>
        <end position="19"/>
    </location>
</feature>
<protein>
    <submittedName>
        <fullName evidence="2">Uncharacterized protein</fullName>
    </submittedName>
</protein>
<comment type="caution">
    <text evidence="2">The sequence shown here is derived from an EMBL/GenBank/DDBJ whole genome shotgun (WGS) entry which is preliminary data.</text>
</comment>
<name>A0ABR9IHT6_9PSEU</name>
<keyword evidence="3" id="KW-1185">Reference proteome</keyword>
<dbReference type="EMBL" id="JADBEG010000001">
    <property type="protein sequence ID" value="MBE1502759.1"/>
    <property type="molecule type" value="Genomic_DNA"/>
</dbReference>
<sequence length="42" mass="4476">MPKAAEARDLRKLTDRDGTPEATSGGRPDPVVLQDAVEFPAP</sequence>
<evidence type="ECO:0000313" key="3">
    <source>
        <dbReference type="Proteomes" id="UP000631670"/>
    </source>
</evidence>
<accession>A0ABR9IHT6</accession>
<evidence type="ECO:0000256" key="1">
    <source>
        <dbReference type="SAM" id="MobiDB-lite"/>
    </source>
</evidence>